<sequence length="361" mass="39675">MNIFSYAACLALAGLLHLAPAHALETVAPDHQHLQYTGRIDFSDRRAPVLSWPGTSVAATFTGTSLSIVLDDQHGKNYYNVFLDGDTGRPIILQLDKGKKSYLVANGLAPGVHRVLLIKRTEGEEGATVFLGLALDDKAALQAPPARPGRRIEFFGDSITSGMGNEAPDDGEDHHGKDKNNYRSYAAIAARQLGAEAHFTSQGGIGIMISWFPFTMPDFYDQLSAVGDNDSRWDFSRWTPDVVVVNLMQNDSWLIGRDHKLQPEPDEAQRIAAYQAFVARVRSLYPKAYIVCALGSMDATRAGSPWPGYVETAVRNLRSAGDARIDTLFFPFTGYGKHPRVAQHQANADLLTAFVRQRVGW</sequence>
<evidence type="ECO:0000313" key="5">
    <source>
        <dbReference type="Proteomes" id="UP000180246"/>
    </source>
</evidence>
<comment type="caution">
    <text evidence="4">The sequence shown here is derived from an EMBL/GenBank/DDBJ whole genome shotgun (WGS) entry which is preliminary data.</text>
</comment>
<dbReference type="AlphaFoldDB" id="A0A1S2NDM4"/>
<keyword evidence="4" id="KW-0378">Hydrolase</keyword>
<dbReference type="SUPFAM" id="SSF52266">
    <property type="entry name" value="SGNH hydrolase"/>
    <property type="match status" value="1"/>
</dbReference>
<keyword evidence="1" id="KW-0732">Signal</keyword>
<evidence type="ECO:0000259" key="3">
    <source>
        <dbReference type="Pfam" id="PF17996"/>
    </source>
</evidence>
<dbReference type="PANTHER" id="PTHR37834">
    <property type="entry name" value="GDSL-LIKE LIPASE/ACYLHYDROLASE DOMAIN PROTEIN (AFU_ORTHOLOGUE AFUA_2G00620)"/>
    <property type="match status" value="1"/>
</dbReference>
<feature type="signal peptide" evidence="1">
    <location>
        <begin position="1"/>
        <end position="23"/>
    </location>
</feature>
<proteinExistence type="predicted"/>
<dbReference type="InterPro" id="IPR040794">
    <property type="entry name" value="CE2_N"/>
</dbReference>
<dbReference type="RefSeq" id="WP_083415484.1">
    <property type="nucleotide sequence ID" value="NZ_JRYB01000001.1"/>
</dbReference>
<reference evidence="4 5" key="1">
    <citation type="submission" date="2014-10" db="EMBL/GenBank/DDBJ databases">
        <authorList>
            <person name="Seo M.-J."/>
            <person name="Seok Y.J."/>
            <person name="Cha I.-T."/>
        </authorList>
    </citation>
    <scope>NUCLEOTIDE SEQUENCE [LARGE SCALE GENOMIC DNA]</scope>
    <source>
        <strain evidence="4 5">NEU</strain>
    </source>
</reference>
<dbReference type="Gene3D" id="2.60.120.260">
    <property type="entry name" value="Galactose-binding domain-like"/>
    <property type="match status" value="1"/>
</dbReference>
<feature type="chain" id="PRO_5012955500" evidence="1">
    <location>
        <begin position="24"/>
        <end position="361"/>
    </location>
</feature>
<evidence type="ECO:0000313" key="4">
    <source>
        <dbReference type="EMBL" id="OIJ43201.1"/>
    </source>
</evidence>
<dbReference type="CDD" id="cd01831">
    <property type="entry name" value="Endoglucanase_E_like"/>
    <property type="match status" value="1"/>
</dbReference>
<gene>
    <name evidence="4" type="ORF">LO55_4210</name>
</gene>
<dbReference type="Proteomes" id="UP000180246">
    <property type="component" value="Unassembled WGS sequence"/>
</dbReference>
<dbReference type="PANTHER" id="PTHR37834:SF2">
    <property type="entry name" value="ESTERASE, SGNH HYDROLASE-TYPE"/>
    <property type="match status" value="1"/>
</dbReference>
<dbReference type="Pfam" id="PF13472">
    <property type="entry name" value="Lipase_GDSL_2"/>
    <property type="match status" value="1"/>
</dbReference>
<dbReference type="InterPro" id="IPR013830">
    <property type="entry name" value="SGNH_hydro"/>
</dbReference>
<evidence type="ECO:0000259" key="2">
    <source>
        <dbReference type="Pfam" id="PF13472"/>
    </source>
</evidence>
<organism evidence="4 5">
    <name type="scientific">Massilia timonae</name>
    <dbReference type="NCBI Taxonomy" id="47229"/>
    <lineage>
        <taxon>Bacteria</taxon>
        <taxon>Pseudomonadati</taxon>
        <taxon>Pseudomonadota</taxon>
        <taxon>Betaproteobacteria</taxon>
        <taxon>Burkholderiales</taxon>
        <taxon>Oxalobacteraceae</taxon>
        <taxon>Telluria group</taxon>
        <taxon>Massilia</taxon>
    </lineage>
</organism>
<feature type="domain" description="SGNH hydrolase-type esterase" evidence="2">
    <location>
        <begin position="154"/>
        <end position="319"/>
    </location>
</feature>
<dbReference type="Gene3D" id="3.40.50.1110">
    <property type="entry name" value="SGNH hydrolase"/>
    <property type="match status" value="1"/>
</dbReference>
<name>A0A1S2NDM4_9BURK</name>
<protein>
    <submittedName>
        <fullName evidence="4">GDSL-like Lipase/Acylhydrolase family protein</fullName>
    </submittedName>
</protein>
<evidence type="ECO:0000256" key="1">
    <source>
        <dbReference type="SAM" id="SignalP"/>
    </source>
</evidence>
<dbReference type="InterPro" id="IPR036514">
    <property type="entry name" value="SGNH_hydro_sf"/>
</dbReference>
<feature type="domain" description="Carbohydrate esterase 2 N-terminal" evidence="3">
    <location>
        <begin position="36"/>
        <end position="145"/>
    </location>
</feature>
<dbReference type="Pfam" id="PF17996">
    <property type="entry name" value="CE2_N"/>
    <property type="match status" value="1"/>
</dbReference>
<dbReference type="EMBL" id="JRYB01000001">
    <property type="protein sequence ID" value="OIJ43201.1"/>
    <property type="molecule type" value="Genomic_DNA"/>
</dbReference>
<dbReference type="InterPro" id="IPR037461">
    <property type="entry name" value="CtCE2-like_dom"/>
</dbReference>
<dbReference type="GO" id="GO:0052689">
    <property type="term" value="F:carboxylic ester hydrolase activity"/>
    <property type="evidence" value="ECO:0007669"/>
    <property type="project" value="InterPro"/>
</dbReference>
<accession>A0A1S2NDM4</accession>
<dbReference type="InterPro" id="IPR052762">
    <property type="entry name" value="PCW_deacetylase/CE"/>
</dbReference>